<accession>A0ABN3QP44</accession>
<keyword evidence="3" id="KW-1185">Reference proteome</keyword>
<feature type="compositionally biased region" description="Basic and acidic residues" evidence="1">
    <location>
        <begin position="56"/>
        <end position="65"/>
    </location>
</feature>
<dbReference type="EMBL" id="BAAARJ010000020">
    <property type="protein sequence ID" value="GAA2631593.1"/>
    <property type="molecule type" value="Genomic_DNA"/>
</dbReference>
<evidence type="ECO:0000313" key="2">
    <source>
        <dbReference type="EMBL" id="GAA2631593.1"/>
    </source>
</evidence>
<protein>
    <submittedName>
        <fullName evidence="2">Uncharacterized protein</fullName>
    </submittedName>
</protein>
<dbReference type="Proteomes" id="UP001501447">
    <property type="component" value="Unassembled WGS sequence"/>
</dbReference>
<feature type="region of interest" description="Disordered" evidence="1">
    <location>
        <begin position="33"/>
        <end position="77"/>
    </location>
</feature>
<proteinExistence type="predicted"/>
<evidence type="ECO:0000256" key="1">
    <source>
        <dbReference type="SAM" id="MobiDB-lite"/>
    </source>
</evidence>
<name>A0ABN3QP44_9ACTN</name>
<comment type="caution">
    <text evidence="2">The sequence shown here is derived from an EMBL/GenBank/DDBJ whole genome shotgun (WGS) entry which is preliminary data.</text>
</comment>
<sequence length="77" mass="8314">MCQAQVTPAAPAVSASGCQAHLPSLAQKELLPMATPTATHTHAPASRLRRSRAAARRREEERRAAAEALQRAFDRRG</sequence>
<feature type="compositionally biased region" description="Low complexity" evidence="1">
    <location>
        <begin position="34"/>
        <end position="46"/>
    </location>
</feature>
<organism evidence="2 3">
    <name type="scientific">Streptomyces axinellae</name>
    <dbReference type="NCBI Taxonomy" id="552788"/>
    <lineage>
        <taxon>Bacteria</taxon>
        <taxon>Bacillati</taxon>
        <taxon>Actinomycetota</taxon>
        <taxon>Actinomycetes</taxon>
        <taxon>Kitasatosporales</taxon>
        <taxon>Streptomycetaceae</taxon>
        <taxon>Streptomyces</taxon>
    </lineage>
</organism>
<evidence type="ECO:0000313" key="3">
    <source>
        <dbReference type="Proteomes" id="UP001501447"/>
    </source>
</evidence>
<reference evidence="2 3" key="1">
    <citation type="journal article" date="2019" name="Int. J. Syst. Evol. Microbiol.">
        <title>The Global Catalogue of Microorganisms (GCM) 10K type strain sequencing project: providing services to taxonomists for standard genome sequencing and annotation.</title>
        <authorList>
            <consortium name="The Broad Institute Genomics Platform"/>
            <consortium name="The Broad Institute Genome Sequencing Center for Infectious Disease"/>
            <person name="Wu L."/>
            <person name="Ma J."/>
        </authorList>
    </citation>
    <scope>NUCLEOTIDE SEQUENCE [LARGE SCALE GENOMIC DNA]</scope>
    <source>
        <strain evidence="2 3">JCM 16373</strain>
    </source>
</reference>
<gene>
    <name evidence="2" type="ORF">GCM10009863_54190</name>
</gene>